<dbReference type="AlphaFoldDB" id="A0A067QG70"/>
<feature type="compositionally biased region" description="Basic residues" evidence="1">
    <location>
        <begin position="376"/>
        <end position="395"/>
    </location>
</feature>
<feature type="region of interest" description="Disordered" evidence="1">
    <location>
        <begin position="489"/>
        <end position="522"/>
    </location>
</feature>
<gene>
    <name evidence="2" type="ORF">JAAARDRAFT_461676</name>
</gene>
<feature type="compositionally biased region" description="Low complexity" evidence="1">
    <location>
        <begin position="494"/>
        <end position="521"/>
    </location>
</feature>
<evidence type="ECO:0000313" key="3">
    <source>
        <dbReference type="Proteomes" id="UP000027265"/>
    </source>
</evidence>
<evidence type="ECO:0000256" key="1">
    <source>
        <dbReference type="SAM" id="MobiDB-lite"/>
    </source>
</evidence>
<sequence>MPPFPLVTQSQYDTAKDIVLDLLGWGVPPAYLMDCGLSREIVFYVFTELNLRLPDGFDVDGLLPHHHPSAPNSPVPTASLAPPISQPHLQGPPPPLPSSQPPPPSRPEPSATQSRLPSGHPSLPPKPVVVPPPAPVPAPLPSKPVQAALGTTNSPMPTSPSSPSASTSLLDIEQQRRQELLARKAVQASRKLKPTTDTSMSTPPTHSFPDSSIRGGEDLESMATIPHATVDDFLNSIGPTTRNDKGKAKAAADVDGFENNGYRSSSHEDMDIDDDIPGFSNGLRSLPSALSVHSSVSSVNSLTPEFASPALGPPPSSADSAASSVTSVATVVDRWDDVIENGPSYVNGSMLPPNQRRGLKRPVAADFVDLEPTQPRSHHHHNGHSNGHHHPHLRRKTGSFASVSGMRRCVIDLSDSEDDGGFDSDFNVGFSDTDNLNSIPMPVPHHPRPSRLSSRVASPPSQSPAALFEKEREIQRMKEIIAKREEKLRKQAELTSRPPSTIPTTSISTLTFPGGSPSTSPLTPPIKVEDHEGGSANGWPEVQNGSAVPPPSTNACDDNTDEDAVMRDLTTPGGSTLAVEFISFKRNIAQKDILIHPRLCHCRRCHLKPQPRSVLISSVFLFSSFQLTERCALLRLLPLLVPILDVIADTMQHPTTGEQGE</sequence>
<feature type="compositionally biased region" description="Polar residues" evidence="1">
    <location>
        <begin position="451"/>
        <end position="464"/>
    </location>
</feature>
<evidence type="ECO:0000313" key="2">
    <source>
        <dbReference type="EMBL" id="KDQ62492.1"/>
    </source>
</evidence>
<name>A0A067QG70_9AGAM</name>
<dbReference type="EMBL" id="KL197711">
    <property type="protein sequence ID" value="KDQ62492.1"/>
    <property type="molecule type" value="Genomic_DNA"/>
</dbReference>
<organism evidence="2 3">
    <name type="scientific">Jaapia argillacea MUCL 33604</name>
    <dbReference type="NCBI Taxonomy" id="933084"/>
    <lineage>
        <taxon>Eukaryota</taxon>
        <taxon>Fungi</taxon>
        <taxon>Dikarya</taxon>
        <taxon>Basidiomycota</taxon>
        <taxon>Agaricomycotina</taxon>
        <taxon>Agaricomycetes</taxon>
        <taxon>Agaricomycetidae</taxon>
        <taxon>Jaapiales</taxon>
        <taxon>Jaapiaceae</taxon>
        <taxon>Jaapia</taxon>
    </lineage>
</organism>
<keyword evidence="3" id="KW-1185">Reference proteome</keyword>
<dbReference type="Proteomes" id="UP000027265">
    <property type="component" value="Unassembled WGS sequence"/>
</dbReference>
<reference evidence="3" key="1">
    <citation type="journal article" date="2014" name="Proc. Natl. Acad. Sci. U.S.A.">
        <title>Extensive sampling of basidiomycete genomes demonstrates inadequacy of the white-rot/brown-rot paradigm for wood decay fungi.</title>
        <authorList>
            <person name="Riley R."/>
            <person name="Salamov A.A."/>
            <person name="Brown D.W."/>
            <person name="Nagy L.G."/>
            <person name="Floudas D."/>
            <person name="Held B.W."/>
            <person name="Levasseur A."/>
            <person name="Lombard V."/>
            <person name="Morin E."/>
            <person name="Otillar R."/>
            <person name="Lindquist E.A."/>
            <person name="Sun H."/>
            <person name="LaButti K.M."/>
            <person name="Schmutz J."/>
            <person name="Jabbour D."/>
            <person name="Luo H."/>
            <person name="Baker S.E."/>
            <person name="Pisabarro A.G."/>
            <person name="Walton J.D."/>
            <person name="Blanchette R.A."/>
            <person name="Henrissat B."/>
            <person name="Martin F."/>
            <person name="Cullen D."/>
            <person name="Hibbett D.S."/>
            <person name="Grigoriev I.V."/>
        </authorList>
    </citation>
    <scope>NUCLEOTIDE SEQUENCE [LARGE SCALE GENOMIC DNA]</scope>
    <source>
        <strain evidence="3">MUCL 33604</strain>
    </source>
</reference>
<feature type="compositionally biased region" description="Low complexity" evidence="1">
    <location>
        <begin position="151"/>
        <end position="168"/>
    </location>
</feature>
<feature type="region of interest" description="Disordered" evidence="1">
    <location>
        <begin position="442"/>
        <end position="466"/>
    </location>
</feature>
<feature type="region of interest" description="Disordered" evidence="1">
    <location>
        <begin position="184"/>
        <end position="217"/>
    </location>
</feature>
<feature type="compositionally biased region" description="Basic and acidic residues" evidence="1">
    <location>
        <begin position="242"/>
        <end position="252"/>
    </location>
</feature>
<feature type="region of interest" description="Disordered" evidence="1">
    <location>
        <begin position="235"/>
        <end position="271"/>
    </location>
</feature>
<protein>
    <submittedName>
        <fullName evidence="2">Uncharacterized protein</fullName>
    </submittedName>
</protein>
<dbReference type="HOGENOM" id="CLU_415078_0_0_1"/>
<dbReference type="InParanoid" id="A0A067QG70"/>
<feature type="compositionally biased region" description="Pro residues" evidence="1">
    <location>
        <begin position="122"/>
        <end position="142"/>
    </location>
</feature>
<dbReference type="OrthoDB" id="3270652at2759"/>
<proteinExistence type="predicted"/>
<feature type="region of interest" description="Disordered" evidence="1">
    <location>
        <begin position="64"/>
        <end position="168"/>
    </location>
</feature>
<feature type="compositionally biased region" description="Pro residues" evidence="1">
    <location>
        <begin position="90"/>
        <end position="107"/>
    </location>
</feature>
<feature type="region of interest" description="Disordered" evidence="1">
    <location>
        <begin position="373"/>
        <end position="395"/>
    </location>
</feature>
<feature type="compositionally biased region" description="Low complexity" evidence="1">
    <location>
        <begin position="195"/>
        <end position="207"/>
    </location>
</feature>
<accession>A0A067QG70</accession>